<name>A0A2P6S9N4_ROSCH</name>
<dbReference type="AlphaFoldDB" id="A0A2P6S9N4"/>
<evidence type="ECO:0000313" key="1">
    <source>
        <dbReference type="EMBL" id="PRQ55359.1"/>
    </source>
</evidence>
<keyword evidence="2" id="KW-1185">Reference proteome</keyword>
<proteinExistence type="predicted"/>
<reference evidence="1 2" key="1">
    <citation type="journal article" date="2018" name="Nat. Genet.">
        <title>The Rosa genome provides new insights in the design of modern roses.</title>
        <authorList>
            <person name="Bendahmane M."/>
        </authorList>
    </citation>
    <scope>NUCLEOTIDE SEQUENCE [LARGE SCALE GENOMIC DNA]</scope>
    <source>
        <strain evidence="2">cv. Old Blush</strain>
    </source>
</reference>
<comment type="caution">
    <text evidence="1">The sequence shown here is derived from an EMBL/GenBank/DDBJ whole genome shotgun (WGS) entry which is preliminary data.</text>
</comment>
<dbReference type="EMBL" id="PDCK01000039">
    <property type="protein sequence ID" value="PRQ55359.1"/>
    <property type="molecule type" value="Genomic_DNA"/>
</dbReference>
<dbReference type="Gramene" id="PRQ55359">
    <property type="protein sequence ID" value="PRQ55359"/>
    <property type="gene ID" value="RchiOBHm_Chr1g0323721"/>
</dbReference>
<sequence length="61" mass="7039">MGALEQFTLKNSQMSRFDHYSIMLQVGMMLRLICSSIQGSLNLLQHVRYICVILGVEMNYL</sequence>
<organism evidence="1 2">
    <name type="scientific">Rosa chinensis</name>
    <name type="common">China rose</name>
    <dbReference type="NCBI Taxonomy" id="74649"/>
    <lineage>
        <taxon>Eukaryota</taxon>
        <taxon>Viridiplantae</taxon>
        <taxon>Streptophyta</taxon>
        <taxon>Embryophyta</taxon>
        <taxon>Tracheophyta</taxon>
        <taxon>Spermatophyta</taxon>
        <taxon>Magnoliopsida</taxon>
        <taxon>eudicotyledons</taxon>
        <taxon>Gunneridae</taxon>
        <taxon>Pentapetalae</taxon>
        <taxon>rosids</taxon>
        <taxon>fabids</taxon>
        <taxon>Rosales</taxon>
        <taxon>Rosaceae</taxon>
        <taxon>Rosoideae</taxon>
        <taxon>Rosoideae incertae sedis</taxon>
        <taxon>Rosa</taxon>
    </lineage>
</organism>
<dbReference type="Proteomes" id="UP000238479">
    <property type="component" value="Chromosome 1"/>
</dbReference>
<evidence type="ECO:0000313" key="2">
    <source>
        <dbReference type="Proteomes" id="UP000238479"/>
    </source>
</evidence>
<accession>A0A2P6S9N4</accession>
<protein>
    <submittedName>
        <fullName evidence="1">Uncharacterized protein</fullName>
    </submittedName>
</protein>
<gene>
    <name evidence="1" type="ORF">RchiOBHm_Chr1g0323721</name>
</gene>